<evidence type="ECO:0000313" key="8">
    <source>
        <dbReference type="Proteomes" id="UP000663852"/>
    </source>
</evidence>
<dbReference type="Proteomes" id="UP000663852">
    <property type="component" value="Unassembled WGS sequence"/>
</dbReference>
<dbReference type="PANTHER" id="PTHR44943">
    <property type="entry name" value="CELLULOSE SYNTHASE OPERON PROTEIN C"/>
    <property type="match status" value="1"/>
</dbReference>
<dbReference type="GO" id="GO:0005576">
    <property type="term" value="C:extracellular region"/>
    <property type="evidence" value="ECO:0007669"/>
    <property type="project" value="InterPro"/>
</dbReference>
<dbReference type="PROSITE" id="PS50293">
    <property type="entry name" value="TPR_REGION"/>
    <property type="match status" value="1"/>
</dbReference>
<evidence type="ECO:0000256" key="1">
    <source>
        <dbReference type="ARBA" id="ARBA00022737"/>
    </source>
</evidence>
<dbReference type="Pfam" id="PF03496">
    <property type="entry name" value="ADPrib_exo_Tox"/>
    <property type="match status" value="1"/>
</dbReference>
<feature type="repeat" description="TPR" evidence="3">
    <location>
        <begin position="533"/>
        <end position="566"/>
    </location>
</feature>
<dbReference type="InterPro" id="IPR011990">
    <property type="entry name" value="TPR-like_helical_dom_sf"/>
</dbReference>
<dbReference type="Gene3D" id="1.25.40.10">
    <property type="entry name" value="Tetratricopeptide repeat domain"/>
    <property type="match status" value="2"/>
</dbReference>
<keyword evidence="7" id="KW-1185">Reference proteome</keyword>
<dbReference type="SMART" id="SM00028">
    <property type="entry name" value="TPR"/>
    <property type="match status" value="5"/>
</dbReference>
<dbReference type="PROSITE" id="PS51996">
    <property type="entry name" value="TR_MART"/>
    <property type="match status" value="1"/>
</dbReference>
<organism evidence="6 8">
    <name type="scientific">Adineta ricciae</name>
    <name type="common">Rotifer</name>
    <dbReference type="NCBI Taxonomy" id="249248"/>
    <lineage>
        <taxon>Eukaryota</taxon>
        <taxon>Metazoa</taxon>
        <taxon>Spiralia</taxon>
        <taxon>Gnathifera</taxon>
        <taxon>Rotifera</taxon>
        <taxon>Eurotatoria</taxon>
        <taxon>Bdelloidea</taxon>
        <taxon>Adinetida</taxon>
        <taxon>Adinetidae</taxon>
        <taxon>Adineta</taxon>
    </lineage>
</organism>
<dbReference type="InterPro" id="IPR051685">
    <property type="entry name" value="Ycf3/AcsC/BcsC/TPR_MFPF"/>
</dbReference>
<dbReference type="InterPro" id="IPR019734">
    <property type="entry name" value="TPR_rpt"/>
</dbReference>
<dbReference type="Pfam" id="PF13424">
    <property type="entry name" value="TPR_12"/>
    <property type="match status" value="1"/>
</dbReference>
<evidence type="ECO:0000259" key="4">
    <source>
        <dbReference type="Pfam" id="PF03496"/>
    </source>
</evidence>
<dbReference type="PANTHER" id="PTHR44943:SF8">
    <property type="entry name" value="TPR REPEAT-CONTAINING PROTEIN MJ0263"/>
    <property type="match status" value="1"/>
</dbReference>
<dbReference type="SUPFAM" id="SSF48452">
    <property type="entry name" value="TPR-like"/>
    <property type="match status" value="2"/>
</dbReference>
<evidence type="ECO:0000313" key="6">
    <source>
        <dbReference type="EMBL" id="CAF1533244.1"/>
    </source>
</evidence>
<evidence type="ECO:0000313" key="7">
    <source>
        <dbReference type="Proteomes" id="UP000663828"/>
    </source>
</evidence>
<dbReference type="Gene3D" id="3.90.176.10">
    <property type="entry name" value="Toxin ADP-ribosyltransferase, Chain A, domain 1"/>
    <property type="match status" value="1"/>
</dbReference>
<evidence type="ECO:0000256" key="2">
    <source>
        <dbReference type="ARBA" id="ARBA00022803"/>
    </source>
</evidence>
<dbReference type="EMBL" id="CAJNOJ010000914">
    <property type="protein sequence ID" value="CAF1533244.1"/>
    <property type="molecule type" value="Genomic_DNA"/>
</dbReference>
<gene>
    <name evidence="6" type="ORF">EDS130_LOCUS44744</name>
    <name evidence="5" type="ORF">XAT740_LOCUS39306</name>
</gene>
<keyword evidence="2 3" id="KW-0802">TPR repeat</keyword>
<accession>A0A815VW69</accession>
<evidence type="ECO:0000256" key="3">
    <source>
        <dbReference type="PROSITE-ProRule" id="PRU00339"/>
    </source>
</evidence>
<dbReference type="SUPFAM" id="SSF56399">
    <property type="entry name" value="ADP-ribosylation"/>
    <property type="match status" value="1"/>
</dbReference>
<dbReference type="InterPro" id="IPR003540">
    <property type="entry name" value="ADP-ribosyltransferase"/>
</dbReference>
<dbReference type="EMBL" id="CAJNOR010004340">
    <property type="protein sequence ID" value="CAF1494898.1"/>
    <property type="molecule type" value="Genomic_DNA"/>
</dbReference>
<comment type="caution">
    <text evidence="6">The sequence shown here is derived from an EMBL/GenBank/DDBJ whole genome shotgun (WGS) entry which is preliminary data.</text>
</comment>
<dbReference type="Proteomes" id="UP000663828">
    <property type="component" value="Unassembled WGS sequence"/>
</dbReference>
<sequence length="1430" mass="167561">MVVRFSRTSGNHIGIESPSDDVTSMANEFKSKEKMEYVKVIGLMSSEYRCTEEAKTLIEQIETVVNCTKVYENLDECEKNIRGTHGQFQSAWVFLIVTHEYIESILQRGLHDVRAIHAIFILIKDVSFSAHTADHDKVKGIFSNETDLLKQLFRSISWFSNAYRIVSSTLAGDGMDMTTNIVNNIADYSELWFPLFIDFLLDLPLSKNAKKRKRYQLHFVNQCRRFYAGNEQTLHKIDQFLAPKTGYSSKKALRFYTHSQFLYERVNRALRQKNILGILDFRFFLIDMRKQLQRAYSKFSTHHGIGKTMTLYRGQRMSSLEFARLQEKRRSGSLVTVNSYLSTSMEKDVAILFATGLATSQIIPVLFEIQAELKDSRIVRRKPFALICSYSQFPEEKEVLFSIGSFFRIHDVHYDETHKLYIVRMTFIYDEESSIITNDYTELCTCSLEEKLIKTGNLLSNYEDKQTSMKTRTFYEYFLYGRYSLSIKSACYIGLGWLAFKQNQPDEAIGYQQKALEITDTLHQGDYLKSLVATSYNSIGAVYRQQNQYDKALDSYKKADAKGRGVVRINKYEVYNSFNNSASMNIAVLEILRGFPEQAWSTYKKIVAHELNGSERFRAAVYVKIVEAGFSNTTNPRLMSPTNVWERFLELSFNEMSASYRRSIISGTFSICFRIKDSPWMYDKVAKYMEKLISVCQKFERLTVDEHVIVLQCHCELAQLYQQQHHFAKAIDHVSNGIKLCREHDSEELMTFYQLLGEISQRQLQEYHDCLRSDDICSLILDPSNESHVMQTHSTQRANRFEFRPNEFAFGQYKKKLSPAILKETQFSRRITYCSLKLAALLHEDKKVPWQRVKDLLDQALSVTPDDVSVQLIHKHNMLYVNKDFDTLISLYEQDIEDRSGQSSCIDEDAFCYVAHLYKEQGNQNQEEQWYKRVMQRFEEHQYVCQHTRMCFSKAALFYQSINDRNAFAFVYQRLVHHLLHDHHKTPLLQRFIVATIETIILPVTMVDSKPKDTIICEHLVELAMKQPDDFLGMHEEFEQIIHLCRNHVDRRKMVICAYCRYLEVLFTYTQPSSIVYVQQIRPSFEAAIRAYERTGDLSAAIETYQSFTRLMIKYSHSREHIIDSFKELGFTFEKKRRFDEAIVSYEALDRFLHVFCLDHPCWNDAAVNHILQRYQILIDSENKLAPRLYKKMIGTLLSYKQKINIHYDTTIYLKNLQDYYLQLAKVEPDTAPDTYCDLLELLRKHRPERIEQHMSEIVHTLQSRPQKLLILLQKFYIDYTPLIREVHKRLLNRSPMFEPFSKCPCEFINETVSSFTKKAKRLAQSSKGQEAVKKLFRDCIIFLLELKSISDERFATCYLQLGDSERAAAVFDPNIYCDLANQYCPSAVRRYSKFISPLTSDRTELERRSREHFHHVDDQVQDRSLKNVI</sequence>
<keyword evidence="1" id="KW-0677">Repeat</keyword>
<name>A0A815VW69_ADIRI</name>
<dbReference type="OrthoDB" id="10005064at2759"/>
<dbReference type="PROSITE" id="PS50005">
    <property type="entry name" value="TPR"/>
    <property type="match status" value="1"/>
</dbReference>
<feature type="domain" description="ADP ribosyltransferase" evidence="4">
    <location>
        <begin position="248"/>
        <end position="423"/>
    </location>
</feature>
<protein>
    <recommendedName>
        <fullName evidence="4">ADP ribosyltransferase domain-containing protein</fullName>
    </recommendedName>
</protein>
<evidence type="ECO:0000313" key="5">
    <source>
        <dbReference type="EMBL" id="CAF1494898.1"/>
    </source>
</evidence>
<proteinExistence type="predicted"/>
<reference evidence="6" key="1">
    <citation type="submission" date="2021-02" db="EMBL/GenBank/DDBJ databases">
        <authorList>
            <person name="Nowell W R."/>
        </authorList>
    </citation>
    <scope>NUCLEOTIDE SEQUENCE</scope>
</reference>